<dbReference type="Proteomes" id="UP000570493">
    <property type="component" value="Unassembled WGS sequence"/>
</dbReference>
<evidence type="ECO:0000313" key="2">
    <source>
        <dbReference type="EMBL" id="NMM41657.1"/>
    </source>
</evidence>
<organism evidence="2 3">
    <name type="scientific">Pseudoalteromonas arctica</name>
    <dbReference type="NCBI Taxonomy" id="394751"/>
    <lineage>
        <taxon>Bacteria</taxon>
        <taxon>Pseudomonadati</taxon>
        <taxon>Pseudomonadota</taxon>
        <taxon>Gammaproteobacteria</taxon>
        <taxon>Alteromonadales</taxon>
        <taxon>Pseudoalteromonadaceae</taxon>
        <taxon>Pseudoalteromonas</taxon>
    </lineage>
</organism>
<dbReference type="AlphaFoldDB" id="A0A7Y0DU24"/>
<dbReference type="GO" id="GO:0006313">
    <property type="term" value="P:DNA transposition"/>
    <property type="evidence" value="ECO:0007669"/>
    <property type="project" value="InterPro"/>
</dbReference>
<dbReference type="GO" id="GO:0004803">
    <property type="term" value="F:transposase activity"/>
    <property type="evidence" value="ECO:0007669"/>
    <property type="project" value="InterPro"/>
</dbReference>
<gene>
    <name evidence="2" type="ORF">HHO47_12715</name>
</gene>
<feature type="domain" description="Transposase IS200-like" evidence="1">
    <location>
        <begin position="12"/>
        <end position="187"/>
    </location>
</feature>
<dbReference type="InterPro" id="IPR036515">
    <property type="entry name" value="Transposase_17_sf"/>
</dbReference>
<dbReference type="PANTHER" id="PTHR34322">
    <property type="entry name" value="TRANSPOSASE, Y1_TNP DOMAIN-CONTAINING"/>
    <property type="match status" value="1"/>
</dbReference>
<dbReference type="SUPFAM" id="SSF143422">
    <property type="entry name" value="Transposase IS200-like"/>
    <property type="match status" value="1"/>
</dbReference>
<dbReference type="RefSeq" id="WP_169020631.1">
    <property type="nucleotide sequence ID" value="NZ_JABBMT010000020.1"/>
</dbReference>
<sequence length="324" mass="37362">MATARNRQISLMDTHYYHCISRCVRRAYLCGVDEYTGQCYEHRRKWVEDKLMSLASLFFIDVCAYAVMSNHTHIIVYVDSKKAERVNDRAVAIRWHKVFKGSELTRRFAKGEKLASFEMKIVTDSIAQYRSRLMDISWFMRSLNEYIARKANKEDDCKGRFWEGRFKSQALLDEAALLACMAYVDLNPVRAGIADTPENSDFTSVKKRIISATAGKQPKSLQRFSGMTTQHMVKGLPFELTSYLSLVDVTGRYIRPDKIGFIAADLTPLLERLQITPENWLKVTSKFTTIFHGAVGRPESLNLFCEHQHFKRRTNLTNCEKLLA</sequence>
<dbReference type="GO" id="GO:0003677">
    <property type="term" value="F:DNA binding"/>
    <property type="evidence" value="ECO:0007669"/>
    <property type="project" value="InterPro"/>
</dbReference>
<evidence type="ECO:0000259" key="1">
    <source>
        <dbReference type="SMART" id="SM01321"/>
    </source>
</evidence>
<dbReference type="EMBL" id="JABBMT010000020">
    <property type="protein sequence ID" value="NMM41657.1"/>
    <property type="molecule type" value="Genomic_DNA"/>
</dbReference>
<reference evidence="2" key="1">
    <citation type="submission" date="2020-04" db="EMBL/GenBank/DDBJ databases">
        <title>Genome Sequencing for Pseudoaltermonas arctica.</title>
        <authorList>
            <person name="Elkins N.S."/>
        </authorList>
    </citation>
    <scope>NUCLEOTIDE SEQUENCE [LARGE SCALE GENOMIC DNA]</scope>
    <source>
        <strain evidence="2">NEC-BIFX-2020_0012</strain>
    </source>
</reference>
<dbReference type="PANTHER" id="PTHR34322:SF2">
    <property type="entry name" value="TRANSPOSASE IS200-LIKE DOMAIN-CONTAINING PROTEIN"/>
    <property type="match status" value="1"/>
</dbReference>
<evidence type="ECO:0000313" key="3">
    <source>
        <dbReference type="Proteomes" id="UP000570493"/>
    </source>
</evidence>
<dbReference type="SMART" id="SM01321">
    <property type="entry name" value="Y1_Tnp"/>
    <property type="match status" value="1"/>
</dbReference>
<accession>A0A7Y0DU24</accession>
<name>A0A7Y0DU24_9GAMM</name>
<dbReference type="Gene3D" id="3.30.70.1290">
    <property type="entry name" value="Transposase IS200-like"/>
    <property type="match status" value="1"/>
</dbReference>
<keyword evidence="3" id="KW-1185">Reference proteome</keyword>
<proteinExistence type="predicted"/>
<dbReference type="InterPro" id="IPR002686">
    <property type="entry name" value="Transposase_17"/>
</dbReference>
<protein>
    <submittedName>
        <fullName evidence="2">Transposase</fullName>
    </submittedName>
</protein>
<comment type="caution">
    <text evidence="2">The sequence shown here is derived from an EMBL/GenBank/DDBJ whole genome shotgun (WGS) entry which is preliminary data.</text>
</comment>